<dbReference type="Pfam" id="PF00174">
    <property type="entry name" value="Oxidored_molyb"/>
    <property type="match status" value="1"/>
</dbReference>
<reference evidence="3 4" key="1">
    <citation type="submission" date="2020-09" db="EMBL/GenBank/DDBJ databases">
        <title>Roseomonas.</title>
        <authorList>
            <person name="Zhu W."/>
        </authorList>
    </citation>
    <scope>NUCLEOTIDE SEQUENCE [LARGE SCALE GENOMIC DNA]</scope>
    <source>
        <strain evidence="3 4">573</strain>
    </source>
</reference>
<feature type="domain" description="Oxidoreductase molybdopterin-binding" evidence="2">
    <location>
        <begin position="57"/>
        <end position="137"/>
    </location>
</feature>
<evidence type="ECO:0000313" key="4">
    <source>
        <dbReference type="Proteomes" id="UP001518989"/>
    </source>
</evidence>
<sequence>MRRRSLAALAGLLSVASLHPARAQAAPVVLTVSGGAAPAPRDFTLAEFEALGLREMSTATPWTQGLQNFSGVPLEQLLRAMGGEGVARIRAEALNRYAVEVPASDGTRLGAFLATRVDGQPMRVRDRGPVWLIYPWTARPELDRPELHERAIWQLRRIELL</sequence>
<dbReference type="EMBL" id="JACTNG010000004">
    <property type="protein sequence ID" value="MBO1079272.1"/>
    <property type="molecule type" value="Genomic_DNA"/>
</dbReference>
<dbReference type="SUPFAM" id="SSF56524">
    <property type="entry name" value="Oxidoreductase molybdopterin-binding domain"/>
    <property type="match status" value="1"/>
</dbReference>
<gene>
    <name evidence="3" type="ORF">IAI61_09535</name>
</gene>
<feature type="chain" id="PRO_5047527426" evidence="1">
    <location>
        <begin position="26"/>
        <end position="161"/>
    </location>
</feature>
<dbReference type="RefSeq" id="WP_207416812.1">
    <property type="nucleotide sequence ID" value="NZ_CP061177.1"/>
</dbReference>
<keyword evidence="1" id="KW-0732">Signal</keyword>
<keyword evidence="4" id="KW-1185">Reference proteome</keyword>
<dbReference type="InterPro" id="IPR036374">
    <property type="entry name" value="OxRdtase_Mopterin-bd_sf"/>
</dbReference>
<evidence type="ECO:0000256" key="1">
    <source>
        <dbReference type="SAM" id="SignalP"/>
    </source>
</evidence>
<evidence type="ECO:0000313" key="3">
    <source>
        <dbReference type="EMBL" id="MBO1079272.1"/>
    </source>
</evidence>
<comment type="caution">
    <text evidence="3">The sequence shown here is derived from an EMBL/GenBank/DDBJ whole genome shotgun (WGS) entry which is preliminary data.</text>
</comment>
<dbReference type="InterPro" id="IPR000572">
    <property type="entry name" value="OxRdtase_Mopterin-bd_dom"/>
</dbReference>
<protein>
    <submittedName>
        <fullName evidence="3">Oxidoreductase</fullName>
    </submittedName>
</protein>
<dbReference type="Proteomes" id="UP001518989">
    <property type="component" value="Unassembled WGS sequence"/>
</dbReference>
<dbReference type="Gene3D" id="3.90.420.10">
    <property type="entry name" value="Oxidoreductase, molybdopterin-binding domain"/>
    <property type="match status" value="1"/>
</dbReference>
<accession>A0ABS3KPC1</accession>
<feature type="signal peptide" evidence="1">
    <location>
        <begin position="1"/>
        <end position="25"/>
    </location>
</feature>
<proteinExistence type="predicted"/>
<organism evidence="3 4">
    <name type="scientific">Roseomonas haemaphysalidis</name>
    <dbReference type="NCBI Taxonomy" id="2768162"/>
    <lineage>
        <taxon>Bacteria</taxon>
        <taxon>Pseudomonadati</taxon>
        <taxon>Pseudomonadota</taxon>
        <taxon>Alphaproteobacteria</taxon>
        <taxon>Acetobacterales</taxon>
        <taxon>Roseomonadaceae</taxon>
        <taxon>Roseomonas</taxon>
    </lineage>
</organism>
<evidence type="ECO:0000259" key="2">
    <source>
        <dbReference type="Pfam" id="PF00174"/>
    </source>
</evidence>
<name>A0ABS3KPC1_9PROT</name>